<evidence type="ECO:0000313" key="2">
    <source>
        <dbReference type="EMBL" id="MBB6485524.1"/>
    </source>
</evidence>
<evidence type="ECO:0000313" key="3">
    <source>
        <dbReference type="Proteomes" id="UP000565576"/>
    </source>
</evidence>
<dbReference type="Proteomes" id="UP000565576">
    <property type="component" value="Unassembled WGS sequence"/>
</dbReference>
<dbReference type="InterPro" id="IPR000182">
    <property type="entry name" value="GNAT_dom"/>
</dbReference>
<sequence>MLSLKPFSTEHFAVLPTWFDNERELAQWGGPGFSHPLDASQLAPLLQVGHGDRPERHCWMAEDESSSPVGHAQLVYDWQNGVARIARVAIAPAMRGRGIAVPMLKLVLARAFSEGAIERVELNVYTWNEPAIRTYAKLGLIREGVRRSSAKVGEERWDTAIMGILRAEWNEVVTAI</sequence>
<proteinExistence type="predicted"/>
<comment type="caution">
    <text evidence="2">The sequence shown here is derived from an EMBL/GenBank/DDBJ whole genome shotgun (WGS) entry which is preliminary data.</text>
</comment>
<keyword evidence="2" id="KW-0808">Transferase</keyword>
<organism evidence="2 3">
    <name type="scientific">Rhizobium lusitanum</name>
    <dbReference type="NCBI Taxonomy" id="293958"/>
    <lineage>
        <taxon>Bacteria</taxon>
        <taxon>Pseudomonadati</taxon>
        <taxon>Pseudomonadota</taxon>
        <taxon>Alphaproteobacteria</taxon>
        <taxon>Hyphomicrobiales</taxon>
        <taxon>Rhizobiaceae</taxon>
        <taxon>Rhizobium/Agrobacterium group</taxon>
        <taxon>Rhizobium</taxon>
    </lineage>
</organism>
<dbReference type="PANTHER" id="PTHR43441">
    <property type="entry name" value="RIBOSOMAL-PROTEIN-SERINE ACETYLTRANSFERASE"/>
    <property type="match status" value="1"/>
</dbReference>
<name>A0A7X0IQX9_9HYPH</name>
<dbReference type="GO" id="GO:0008999">
    <property type="term" value="F:protein-N-terminal-alanine acetyltransferase activity"/>
    <property type="evidence" value="ECO:0007669"/>
    <property type="project" value="TreeGrafter"/>
</dbReference>
<evidence type="ECO:0000259" key="1">
    <source>
        <dbReference type="PROSITE" id="PS51186"/>
    </source>
</evidence>
<dbReference type="InterPro" id="IPR051908">
    <property type="entry name" value="Ribosomal_N-acetyltransferase"/>
</dbReference>
<dbReference type="Gene3D" id="3.40.630.30">
    <property type="match status" value="1"/>
</dbReference>
<protein>
    <submittedName>
        <fullName evidence="2">RimJ/RimL family protein N-acetyltransferase</fullName>
    </submittedName>
</protein>
<dbReference type="SUPFAM" id="SSF55729">
    <property type="entry name" value="Acyl-CoA N-acyltransferases (Nat)"/>
    <property type="match status" value="1"/>
</dbReference>
<dbReference type="CDD" id="cd04301">
    <property type="entry name" value="NAT_SF"/>
    <property type="match status" value="1"/>
</dbReference>
<dbReference type="RefSeq" id="WP_184704670.1">
    <property type="nucleotide sequence ID" value="NZ_JACHBG010000005.1"/>
</dbReference>
<dbReference type="EMBL" id="JACHBG010000005">
    <property type="protein sequence ID" value="MBB6485524.1"/>
    <property type="molecule type" value="Genomic_DNA"/>
</dbReference>
<accession>A0A7X0IQX9</accession>
<dbReference type="PANTHER" id="PTHR43441:SF2">
    <property type="entry name" value="FAMILY ACETYLTRANSFERASE, PUTATIVE (AFU_ORTHOLOGUE AFUA_7G00850)-RELATED"/>
    <property type="match status" value="1"/>
</dbReference>
<dbReference type="InterPro" id="IPR016181">
    <property type="entry name" value="Acyl_CoA_acyltransferase"/>
</dbReference>
<gene>
    <name evidence="2" type="ORF">GGD46_002812</name>
</gene>
<reference evidence="2 3" key="1">
    <citation type="submission" date="2020-08" db="EMBL/GenBank/DDBJ databases">
        <title>Genomic Encyclopedia of Type Strains, Phase IV (KMG-V): Genome sequencing to study the core and pangenomes of soil and plant-associated prokaryotes.</title>
        <authorList>
            <person name="Whitman W."/>
        </authorList>
    </citation>
    <scope>NUCLEOTIDE SEQUENCE [LARGE SCALE GENOMIC DNA]</scope>
    <source>
        <strain evidence="2 3">SEMIA 4060</strain>
    </source>
</reference>
<dbReference type="GO" id="GO:1990189">
    <property type="term" value="F:protein N-terminal-serine acetyltransferase activity"/>
    <property type="evidence" value="ECO:0007669"/>
    <property type="project" value="TreeGrafter"/>
</dbReference>
<dbReference type="AlphaFoldDB" id="A0A7X0IQX9"/>
<feature type="domain" description="N-acetyltransferase" evidence="1">
    <location>
        <begin position="2"/>
        <end position="167"/>
    </location>
</feature>
<dbReference type="Pfam" id="PF00583">
    <property type="entry name" value="Acetyltransf_1"/>
    <property type="match status" value="1"/>
</dbReference>
<dbReference type="PROSITE" id="PS51186">
    <property type="entry name" value="GNAT"/>
    <property type="match status" value="1"/>
</dbReference>